<evidence type="ECO:0000259" key="2">
    <source>
        <dbReference type="Pfam" id="PF12164"/>
    </source>
</evidence>
<dbReference type="InterPro" id="IPR021997">
    <property type="entry name" value="SporV_AA"/>
</dbReference>
<name>A0ABS8YDD5_9BACL</name>
<sequence>MVISDDKPSTCYIRLRKQSKVPPGQPVRLGDVAEVIVDSSWEAKLKQLVLLNPKPKDGNILLVDMMAIVRAIKAVAPALGIECFGQPHTLVEIVKQAKRPNPFFIAIVWLLLFFGSGLAIMNFHADVSMLQVHHRIIELLTGRKEASSFWFQACYSIGIGLGMVIFFNHIFRKKFNEEPTPLEVEMYLYQENLNQYIVTEEYQRLREADEKRE</sequence>
<dbReference type="Proteomes" id="UP001199916">
    <property type="component" value="Unassembled WGS sequence"/>
</dbReference>
<dbReference type="EMBL" id="JAJNBZ010000005">
    <property type="protein sequence ID" value="MCE5169651.1"/>
    <property type="molecule type" value="Genomic_DNA"/>
</dbReference>
<reference evidence="3 4" key="1">
    <citation type="submission" date="2021-11" db="EMBL/GenBank/DDBJ databases">
        <title>Draft genome sequence of Paenibacillus profundus YoMME, a new Gram-positive bacteria with exoelectrogenic properties.</title>
        <authorList>
            <person name="Hubenova Y."/>
            <person name="Hubenova E."/>
            <person name="Manasiev Y."/>
            <person name="Peykov S."/>
            <person name="Mitov M."/>
        </authorList>
    </citation>
    <scope>NUCLEOTIDE SEQUENCE [LARGE SCALE GENOMIC DNA]</scope>
    <source>
        <strain evidence="3 4">YoMME</strain>
    </source>
</reference>
<feature type="transmembrane region" description="Helical" evidence="1">
    <location>
        <begin position="103"/>
        <end position="125"/>
    </location>
</feature>
<gene>
    <name evidence="3" type="ORF">LQV63_10030</name>
</gene>
<protein>
    <submittedName>
        <fullName evidence="3">Stage V sporulation protein AA</fullName>
    </submittedName>
</protein>
<proteinExistence type="predicted"/>
<keyword evidence="4" id="KW-1185">Reference proteome</keyword>
<evidence type="ECO:0000313" key="3">
    <source>
        <dbReference type="EMBL" id="MCE5169651.1"/>
    </source>
</evidence>
<feature type="transmembrane region" description="Helical" evidence="1">
    <location>
        <begin position="149"/>
        <end position="171"/>
    </location>
</feature>
<organism evidence="3 4">
    <name type="scientific">Paenibacillus profundus</name>
    <dbReference type="NCBI Taxonomy" id="1173085"/>
    <lineage>
        <taxon>Bacteria</taxon>
        <taxon>Bacillati</taxon>
        <taxon>Bacillota</taxon>
        <taxon>Bacilli</taxon>
        <taxon>Bacillales</taxon>
        <taxon>Paenibacillaceae</taxon>
        <taxon>Paenibacillus</taxon>
    </lineage>
</organism>
<dbReference type="Pfam" id="PF12164">
    <property type="entry name" value="SporV_AA"/>
    <property type="match status" value="1"/>
</dbReference>
<accession>A0ABS8YDD5</accession>
<evidence type="ECO:0000313" key="4">
    <source>
        <dbReference type="Proteomes" id="UP001199916"/>
    </source>
</evidence>
<keyword evidence="1" id="KW-0472">Membrane</keyword>
<keyword evidence="1" id="KW-0812">Transmembrane</keyword>
<evidence type="ECO:0000256" key="1">
    <source>
        <dbReference type="SAM" id="Phobius"/>
    </source>
</evidence>
<comment type="caution">
    <text evidence="3">The sequence shown here is derived from an EMBL/GenBank/DDBJ whole genome shotgun (WGS) entry which is preliminary data.</text>
</comment>
<keyword evidence="1" id="KW-1133">Transmembrane helix</keyword>
<dbReference type="Gene3D" id="2.60.480.10">
    <property type="entry name" value="eubacterium ventriosum atcc domain"/>
    <property type="match status" value="1"/>
</dbReference>
<dbReference type="RefSeq" id="WP_019422853.1">
    <property type="nucleotide sequence ID" value="NZ_JAJNBZ010000005.1"/>
</dbReference>
<feature type="domain" description="Stage V sporulation protein AA" evidence="2">
    <location>
        <begin position="10"/>
        <end position="95"/>
    </location>
</feature>
<dbReference type="InterPro" id="IPR038548">
    <property type="entry name" value="SporV_AA_N_sf"/>
</dbReference>